<dbReference type="GO" id="GO:0043161">
    <property type="term" value="P:proteasome-mediated ubiquitin-dependent protein catabolic process"/>
    <property type="evidence" value="ECO:0007669"/>
    <property type="project" value="TreeGrafter"/>
</dbReference>
<reference evidence="5" key="1">
    <citation type="journal article" date="2013" name="Nature">
        <title>Pan genome of the phytoplankton Emiliania underpins its global distribution.</title>
        <authorList>
            <person name="Read B.A."/>
            <person name="Kegel J."/>
            <person name="Klute M.J."/>
            <person name="Kuo A."/>
            <person name="Lefebvre S.C."/>
            <person name="Maumus F."/>
            <person name="Mayer C."/>
            <person name="Miller J."/>
            <person name="Monier A."/>
            <person name="Salamov A."/>
            <person name="Young J."/>
            <person name="Aguilar M."/>
            <person name="Claverie J.M."/>
            <person name="Frickenhaus S."/>
            <person name="Gonzalez K."/>
            <person name="Herman E.K."/>
            <person name="Lin Y.C."/>
            <person name="Napier J."/>
            <person name="Ogata H."/>
            <person name="Sarno A.F."/>
            <person name="Shmutz J."/>
            <person name="Schroeder D."/>
            <person name="de Vargas C."/>
            <person name="Verret F."/>
            <person name="von Dassow P."/>
            <person name="Valentin K."/>
            <person name="Van de Peer Y."/>
            <person name="Wheeler G."/>
            <person name="Dacks J.B."/>
            <person name="Delwiche C.F."/>
            <person name="Dyhrman S.T."/>
            <person name="Glockner G."/>
            <person name="John U."/>
            <person name="Richards T."/>
            <person name="Worden A.Z."/>
            <person name="Zhang X."/>
            <person name="Grigoriev I.V."/>
            <person name="Allen A.E."/>
            <person name="Bidle K."/>
            <person name="Borodovsky M."/>
            <person name="Bowler C."/>
            <person name="Brownlee C."/>
            <person name="Cock J.M."/>
            <person name="Elias M."/>
            <person name="Gladyshev V.N."/>
            <person name="Groth M."/>
            <person name="Guda C."/>
            <person name="Hadaegh A."/>
            <person name="Iglesias-Rodriguez M.D."/>
            <person name="Jenkins J."/>
            <person name="Jones B.M."/>
            <person name="Lawson T."/>
            <person name="Leese F."/>
            <person name="Lindquist E."/>
            <person name="Lobanov A."/>
            <person name="Lomsadze A."/>
            <person name="Malik S.B."/>
            <person name="Marsh M.E."/>
            <person name="Mackinder L."/>
            <person name="Mock T."/>
            <person name="Mueller-Roeber B."/>
            <person name="Pagarete A."/>
            <person name="Parker M."/>
            <person name="Probert I."/>
            <person name="Quesneville H."/>
            <person name="Raines C."/>
            <person name="Rensing S.A."/>
            <person name="Riano-Pachon D.M."/>
            <person name="Richier S."/>
            <person name="Rokitta S."/>
            <person name="Shiraiwa Y."/>
            <person name="Soanes D.M."/>
            <person name="van der Giezen M."/>
            <person name="Wahlund T.M."/>
            <person name="Williams B."/>
            <person name="Wilson W."/>
            <person name="Wolfe G."/>
            <person name="Wurch L.L."/>
        </authorList>
    </citation>
    <scope>NUCLEOTIDE SEQUENCE</scope>
</reference>
<feature type="domain" description="PCI" evidence="3">
    <location>
        <begin position="109"/>
        <end position="279"/>
    </location>
</feature>
<dbReference type="HOGENOM" id="CLU_046003_2_1_1"/>
<name>A0A0D3JTF5_EMIH1</name>
<comment type="similarity">
    <text evidence="1">Belongs to the proteasome subunit S14 family.</text>
</comment>
<reference evidence="4" key="2">
    <citation type="submission" date="2024-10" db="UniProtKB">
        <authorList>
            <consortium name="EnsemblProtists"/>
        </authorList>
    </citation>
    <scope>IDENTIFICATION</scope>
</reference>
<evidence type="ECO:0000259" key="3">
    <source>
        <dbReference type="PROSITE" id="PS50250"/>
    </source>
</evidence>
<dbReference type="GO" id="GO:0005634">
    <property type="term" value="C:nucleus"/>
    <property type="evidence" value="ECO:0007669"/>
    <property type="project" value="TreeGrafter"/>
</dbReference>
<keyword evidence="2" id="KW-0647">Proteasome</keyword>
<dbReference type="Gene3D" id="1.25.40.990">
    <property type="match status" value="1"/>
</dbReference>
<dbReference type="EnsemblProtists" id="EOD26790">
    <property type="protein sequence ID" value="EOD26790"/>
    <property type="gene ID" value="EMIHUDRAFT_457292"/>
</dbReference>
<dbReference type="KEGG" id="ehx:EMIHUDRAFT_457292"/>
<accession>A0A0D3JTF5</accession>
<dbReference type="PANTHER" id="PTHR12387:SF0">
    <property type="entry name" value="26S PROTEASOME NON-ATPASE REGULATORY SUBUNIT 8"/>
    <property type="match status" value="1"/>
</dbReference>
<dbReference type="Pfam" id="PF10075">
    <property type="entry name" value="CSN8_PSD8_EIF3K"/>
    <property type="match status" value="1"/>
</dbReference>
<dbReference type="eggNOG" id="KOG3151">
    <property type="taxonomic scope" value="Eukaryota"/>
</dbReference>
<evidence type="ECO:0000256" key="1">
    <source>
        <dbReference type="ARBA" id="ARBA00009627"/>
    </source>
</evidence>
<dbReference type="InterPro" id="IPR000717">
    <property type="entry name" value="PCI_dom"/>
</dbReference>
<dbReference type="PaxDb" id="2903-EOD26790"/>
<evidence type="ECO:0000256" key="2">
    <source>
        <dbReference type="ARBA" id="ARBA00022942"/>
    </source>
</evidence>
<dbReference type="PROSITE" id="PS50250">
    <property type="entry name" value="PCI"/>
    <property type="match status" value="1"/>
</dbReference>
<dbReference type="Proteomes" id="UP000013827">
    <property type="component" value="Unassembled WGS sequence"/>
</dbReference>
<dbReference type="FunFam" id="1.25.40.990:FF:000001">
    <property type="entry name" value="26S proteasome non-ATPase regulatory subunit"/>
    <property type="match status" value="1"/>
</dbReference>
<protein>
    <recommendedName>
        <fullName evidence="3">PCI domain-containing protein</fullName>
    </recommendedName>
</protein>
<evidence type="ECO:0000313" key="5">
    <source>
        <dbReference type="Proteomes" id="UP000013827"/>
    </source>
</evidence>
<dbReference type="RefSeq" id="XP_005779219.1">
    <property type="nucleotide sequence ID" value="XM_005779162.1"/>
</dbReference>
<dbReference type="GeneID" id="17272336"/>
<keyword evidence="5" id="KW-1185">Reference proteome</keyword>
<dbReference type="PANTHER" id="PTHR12387">
    <property type="entry name" value="26S PROTEASOME NON-ATPASE REGULATORY SUBUNIT 8"/>
    <property type="match status" value="1"/>
</dbReference>
<dbReference type="STRING" id="2903.R1EJD8"/>
<sequence>MLARRGLRARRPAQSVAEPGVPARNLVPKATPVAAVAAQLEKFKAAFAREDLEACVKLLAELKMGMLSFGSLPPAAPSAPSSSQQQELLLAREILEYGTLVSIKTVDIPAFERHIAQLKVYYADCGSLPASERQYPILGLNLLRLLAQNRIAEFHTELELLPVELQLSNEFIKFPAQLEQHIMEGSYNRVLSAKQSGAYAKEGLYFMDLLVDTVRDEIAECSEKAYHSVSAAELQTMLMISSEQELREFADQRDWRVANGLVTFGGQDDKPLALPASQLIHESLAYAKELERIV</sequence>
<dbReference type="InterPro" id="IPR006746">
    <property type="entry name" value="26S_Psome_Rpn12"/>
</dbReference>
<dbReference type="GO" id="GO:0005829">
    <property type="term" value="C:cytosol"/>
    <property type="evidence" value="ECO:0007669"/>
    <property type="project" value="TreeGrafter"/>
</dbReference>
<organism evidence="4 5">
    <name type="scientific">Emiliania huxleyi (strain CCMP1516)</name>
    <dbReference type="NCBI Taxonomy" id="280463"/>
    <lineage>
        <taxon>Eukaryota</taxon>
        <taxon>Haptista</taxon>
        <taxon>Haptophyta</taxon>
        <taxon>Prymnesiophyceae</taxon>
        <taxon>Isochrysidales</taxon>
        <taxon>Noelaerhabdaceae</taxon>
        <taxon>Emiliania</taxon>
    </lineage>
</organism>
<dbReference type="GO" id="GO:0008541">
    <property type="term" value="C:proteasome regulatory particle, lid subcomplex"/>
    <property type="evidence" value="ECO:0007669"/>
    <property type="project" value="TreeGrafter"/>
</dbReference>
<dbReference type="AlphaFoldDB" id="A0A0D3JTF5"/>
<evidence type="ECO:0000313" key="4">
    <source>
        <dbReference type="EnsemblProtists" id="EOD26790"/>
    </source>
</evidence>
<dbReference type="InterPro" id="IPR033464">
    <property type="entry name" value="CSN8_PSD8_EIF3K"/>
</dbReference>
<proteinExistence type="inferred from homology"/>